<dbReference type="GO" id="GO:0005886">
    <property type="term" value="C:plasma membrane"/>
    <property type="evidence" value="ECO:0007669"/>
    <property type="project" value="TreeGrafter"/>
</dbReference>
<gene>
    <name evidence="2" type="ORF">AUL39_02630</name>
</gene>
<evidence type="ECO:0000256" key="1">
    <source>
        <dbReference type="SAM" id="Phobius"/>
    </source>
</evidence>
<feature type="transmembrane region" description="Helical" evidence="1">
    <location>
        <begin position="117"/>
        <end position="143"/>
    </location>
</feature>
<dbReference type="InterPro" id="IPR050303">
    <property type="entry name" value="GatZ_KbaZ_carbometab"/>
</dbReference>
<sequence length="366" mass="39697">MASNETTAQTVNRFEGVTHYQNLTPAPDLDQKTLNKMAWRSCFLQASFNYERMQSAGWLYSILPGLEKIHADNKEDLALSMTHNMEFFNIHPFLVTFAMGIILSMEQKKVDIPTIRAVRVSLMGPLGGIGDAIFWMTLVPILAGITSNMAIAGNIFGPILFLIVFNIIQFALRFGLMNWSYKMGMNALDTLMEHMKAFTRAASILGVFVVGCLTVTMGGTQINLTIPNGTTQAYVAHTATVPTEDVSKFEVISKDTDGTTLSGMVDASGNPLATTDADGNAVTAGATDLGNGMSEVTYMETVTSPVNVDIAKILDSICPKLVPLALVMLLYYLFSKKNFTPIKGIVLVLIIGIVGAGFGIWPSIWG</sequence>
<evidence type="ECO:0000313" key="2">
    <source>
        <dbReference type="EMBL" id="KUH59246.1"/>
    </source>
</evidence>
<feature type="transmembrane region" description="Helical" evidence="1">
    <location>
        <begin position="345"/>
        <end position="364"/>
    </location>
</feature>
<dbReference type="GO" id="GO:0009401">
    <property type="term" value="P:phosphoenolpyruvate-dependent sugar phosphotransferase system"/>
    <property type="evidence" value="ECO:0007669"/>
    <property type="project" value="InterPro"/>
</dbReference>
<proteinExistence type="predicted"/>
<comment type="caution">
    <text evidence="2">The sequence shown here is derived from an EMBL/GenBank/DDBJ whole genome shotgun (WGS) entry which is preliminary data.</text>
</comment>
<feature type="transmembrane region" description="Helical" evidence="1">
    <location>
        <begin position="87"/>
        <end position="105"/>
    </location>
</feature>
<dbReference type="STRING" id="1299998.AUL39_02630"/>
<feature type="transmembrane region" description="Helical" evidence="1">
    <location>
        <begin position="197"/>
        <end position="217"/>
    </location>
</feature>
<organism evidence="2 3">
    <name type="scientific">Tractidigestivibacter scatoligenes</name>
    <name type="common">Olsenella scatoligenes</name>
    <dbReference type="NCBI Taxonomy" id="1299998"/>
    <lineage>
        <taxon>Bacteria</taxon>
        <taxon>Bacillati</taxon>
        <taxon>Actinomycetota</taxon>
        <taxon>Coriobacteriia</taxon>
        <taxon>Coriobacteriales</taxon>
        <taxon>Atopobiaceae</taxon>
        <taxon>Tractidigestivibacter</taxon>
    </lineage>
</organism>
<accession>A0A117J500</accession>
<feature type="transmembrane region" description="Helical" evidence="1">
    <location>
        <begin position="155"/>
        <end position="176"/>
    </location>
</feature>
<dbReference type="EMBL" id="LOJF01000001">
    <property type="protein sequence ID" value="KUH59246.1"/>
    <property type="molecule type" value="Genomic_DNA"/>
</dbReference>
<dbReference type="Proteomes" id="UP000054078">
    <property type="component" value="Unassembled WGS sequence"/>
</dbReference>
<dbReference type="AlphaFoldDB" id="A0A117J500"/>
<keyword evidence="1" id="KW-0472">Membrane</keyword>
<keyword evidence="1" id="KW-0812">Transmembrane</keyword>
<name>A0A117J500_TRASO</name>
<feature type="transmembrane region" description="Helical" evidence="1">
    <location>
        <begin position="313"/>
        <end position="333"/>
    </location>
</feature>
<dbReference type="InterPro" id="IPR004704">
    <property type="entry name" value="PTS_IID_man"/>
</dbReference>
<evidence type="ECO:0000313" key="3">
    <source>
        <dbReference type="Proteomes" id="UP000054078"/>
    </source>
</evidence>
<dbReference type="Pfam" id="PF03613">
    <property type="entry name" value="EIID-AGA"/>
    <property type="match status" value="1"/>
</dbReference>
<protein>
    <submittedName>
        <fullName evidence="2">PTS mannose transporter subunit IID</fullName>
    </submittedName>
</protein>
<keyword evidence="3" id="KW-1185">Reference proteome</keyword>
<reference evidence="2 3" key="1">
    <citation type="submission" date="2015-12" db="EMBL/GenBank/DDBJ databases">
        <title>Draft Genome Sequence of Olsenella scatoligenes SK9K4T; a Producer of 3-Methylindole- (skatole) and 4-Methylphenol- (p-cresol) Isolated from Pig Feces.</title>
        <authorList>
            <person name="Li X."/>
            <person name="Borg B."/>
            <person name="Canibe N."/>
        </authorList>
    </citation>
    <scope>NUCLEOTIDE SEQUENCE [LARGE SCALE GENOMIC DNA]</scope>
    <source>
        <strain evidence="2 3">SK9K4</strain>
    </source>
</reference>
<dbReference type="PROSITE" id="PS51108">
    <property type="entry name" value="PTS_EIID"/>
    <property type="match status" value="1"/>
</dbReference>
<dbReference type="RefSeq" id="WP_059053341.1">
    <property type="nucleotide sequence ID" value="NZ_LOJF01000001.1"/>
</dbReference>
<dbReference type="PANTHER" id="PTHR32502:SF23">
    <property type="entry name" value="TRANSPORT PROTEIN, PTS SYSTEM"/>
    <property type="match status" value="1"/>
</dbReference>
<dbReference type="PANTHER" id="PTHR32502">
    <property type="entry name" value="N-ACETYLGALACTOSAMINE PERMEASE II COMPONENT-RELATED"/>
    <property type="match status" value="1"/>
</dbReference>
<keyword evidence="1" id="KW-1133">Transmembrane helix</keyword>
<dbReference type="OrthoDB" id="9811533at2"/>